<keyword evidence="4" id="KW-1185">Reference proteome</keyword>
<dbReference type="InterPro" id="IPR013087">
    <property type="entry name" value="Znf_C2H2_type"/>
</dbReference>
<gene>
    <name evidence="3" type="ORF">ECRASSUSDP1_LOCUS27386</name>
</gene>
<feature type="domain" description="C2H2-type" evidence="2">
    <location>
        <begin position="9"/>
        <end position="31"/>
    </location>
</feature>
<evidence type="ECO:0000256" key="1">
    <source>
        <dbReference type="SAM" id="MobiDB-lite"/>
    </source>
</evidence>
<dbReference type="Proteomes" id="UP001295684">
    <property type="component" value="Unassembled WGS sequence"/>
</dbReference>
<dbReference type="EMBL" id="CAMPGE010028262">
    <property type="protein sequence ID" value="CAI2385800.1"/>
    <property type="molecule type" value="Genomic_DNA"/>
</dbReference>
<comment type="caution">
    <text evidence="3">The sequence shown here is derived from an EMBL/GenBank/DDBJ whole genome shotgun (WGS) entry which is preliminary data.</text>
</comment>
<dbReference type="PROSITE" id="PS00028">
    <property type="entry name" value="ZINC_FINGER_C2H2_1"/>
    <property type="match status" value="1"/>
</dbReference>
<dbReference type="AlphaFoldDB" id="A0AAD1Y6P7"/>
<feature type="region of interest" description="Disordered" evidence="1">
    <location>
        <begin position="640"/>
        <end position="670"/>
    </location>
</feature>
<evidence type="ECO:0000313" key="4">
    <source>
        <dbReference type="Proteomes" id="UP001295684"/>
    </source>
</evidence>
<proteinExistence type="predicted"/>
<evidence type="ECO:0000259" key="2">
    <source>
        <dbReference type="PROSITE" id="PS00028"/>
    </source>
</evidence>
<name>A0AAD1Y6P7_EUPCR</name>
<accession>A0AAD1Y6P7</accession>
<protein>
    <recommendedName>
        <fullName evidence="2">C2H2-type domain-containing protein</fullName>
    </recommendedName>
</protein>
<sequence>MDYKINLLCEKCGIKCEQITVQRSHMEISIHQARRLITALAAKRKLSRNKLSSSINGFPSTNQLRSSGNIKKLKKGFSSIKSKSKPKPKVTHQRSYLAFVELFQNKKAKLSNSKIRKKLRKASKKIDKIDQPDEPENDPKPFEINYNLQESSIFEAQSQGDFKHGFYMIEQPKVQIKNDDMRDSFREYHNMNNTGYSLKTRNNDIKAVQTLTLKGSTMNVKLLDRSQRLRGQFDRNLNFLHPRDAEIDLKSTSKLSTLRESRNDNISMILGSTPGFGVSIRKDIINAQTQTYQGDELPLMVKSQVSRQKYSNFAVNSERDARIKKFMLLKGLKGNKNYKTPNQHALQMDSDYKKHQKMKPVLIVNKVKAKQNPIGIACQTIPDYVEEEDRNPAESIHTPIGKSMSTERLEIPEIQKPYDDTNSNNECTEIPSLQMINSMKSMQKKRNSDMEKTAQILEIQTQGVALCSSKNQTRKSITQLCQSNKKKESFCNSKGSKYNNDLPSQIFSPNLIEHDIKNMQIRINPLRPENSVEREQGGQISDNQDSPPRKMLPKFKGKIPKGRKAKLLKKIKQVDATGDKAQLYKISKNIDMIMKKLNFSFEGIHTNPSNLVRSISLNNPPKRRKSNIECVGSSIVAKETLKKRKRDQSQNKIPFVSKSMSPFKKPQNQPLNVNKEKTWIDGISSSENTEDLFPSTHRIEFPEAVLEHNLQIFDNDE</sequence>
<reference evidence="3" key="1">
    <citation type="submission" date="2023-07" db="EMBL/GenBank/DDBJ databases">
        <authorList>
            <consortium name="AG Swart"/>
            <person name="Singh M."/>
            <person name="Singh A."/>
            <person name="Seah K."/>
            <person name="Emmerich C."/>
        </authorList>
    </citation>
    <scope>NUCLEOTIDE SEQUENCE</scope>
    <source>
        <strain evidence="3">DP1</strain>
    </source>
</reference>
<feature type="region of interest" description="Disordered" evidence="1">
    <location>
        <begin position="528"/>
        <end position="556"/>
    </location>
</feature>
<evidence type="ECO:0000313" key="3">
    <source>
        <dbReference type="EMBL" id="CAI2385800.1"/>
    </source>
</evidence>
<organism evidence="3 4">
    <name type="scientific">Euplotes crassus</name>
    <dbReference type="NCBI Taxonomy" id="5936"/>
    <lineage>
        <taxon>Eukaryota</taxon>
        <taxon>Sar</taxon>
        <taxon>Alveolata</taxon>
        <taxon>Ciliophora</taxon>
        <taxon>Intramacronucleata</taxon>
        <taxon>Spirotrichea</taxon>
        <taxon>Hypotrichia</taxon>
        <taxon>Euplotida</taxon>
        <taxon>Euplotidae</taxon>
        <taxon>Moneuplotes</taxon>
    </lineage>
</organism>